<dbReference type="EMBL" id="CP118108">
    <property type="protein sequence ID" value="WDI03951.1"/>
    <property type="molecule type" value="Genomic_DNA"/>
</dbReference>
<dbReference type="Proteomes" id="UP001221519">
    <property type="component" value="Chromosome"/>
</dbReference>
<sequence>MASNTAASNVNRDVLVGQLGLRQYKNTTIYTKSRVFVISPSSQNSYSWFDLRKVNLDRYDRTKETGHLLVRYQNILLWAELNQFIDNSISEESKVYTPSIGVHWKFNIVEHDGNYTALNRTGKQKYKLINIGVEKLKSIIES</sequence>
<proteinExistence type="predicted"/>
<organism evidence="1 2">
    <name type="scientific">Paenibacillus urinalis</name>
    <dbReference type="NCBI Taxonomy" id="521520"/>
    <lineage>
        <taxon>Bacteria</taxon>
        <taxon>Bacillati</taxon>
        <taxon>Bacillota</taxon>
        <taxon>Bacilli</taxon>
        <taxon>Bacillales</taxon>
        <taxon>Paenibacillaceae</taxon>
        <taxon>Paenibacillus</taxon>
    </lineage>
</organism>
<evidence type="ECO:0000313" key="1">
    <source>
        <dbReference type="EMBL" id="WDI03951.1"/>
    </source>
</evidence>
<name>A0ABY7XDS8_9BACL</name>
<dbReference type="RefSeq" id="WP_274336905.1">
    <property type="nucleotide sequence ID" value="NZ_CP118106.1"/>
</dbReference>
<protein>
    <submittedName>
        <fullName evidence="1">Uncharacterized protein</fullName>
    </submittedName>
</protein>
<reference evidence="1 2" key="1">
    <citation type="submission" date="2023-02" db="EMBL/GenBank/DDBJ databases">
        <title>Pathogen: clinical or host-associated sample.</title>
        <authorList>
            <person name="Hergert J."/>
            <person name="Casey R."/>
            <person name="Wagner J."/>
            <person name="Young E.L."/>
            <person name="Oakeson K.F."/>
        </authorList>
    </citation>
    <scope>NUCLEOTIDE SEQUENCE [LARGE SCALE GENOMIC DNA]</scope>
    <source>
        <strain evidence="1 2">2022CK-00829</strain>
    </source>
</reference>
<gene>
    <name evidence="1" type="ORF">PUW25_08380</name>
</gene>
<keyword evidence="2" id="KW-1185">Reference proteome</keyword>
<accession>A0ABY7XDS8</accession>
<evidence type="ECO:0000313" key="2">
    <source>
        <dbReference type="Proteomes" id="UP001221519"/>
    </source>
</evidence>